<dbReference type="AlphaFoldDB" id="A0A3B3Y8L9"/>
<dbReference type="GeneID" id="106917810"/>
<reference evidence="7" key="1">
    <citation type="submission" date="2025-08" db="UniProtKB">
        <authorList>
            <consortium name="Ensembl"/>
        </authorList>
    </citation>
    <scope>IDENTIFICATION</scope>
</reference>
<dbReference type="PANTHER" id="PTHR23192:SF79">
    <property type="entry name" value="OLFACTOMEDIN-LIKE PROTEIN 2B ISOFORM X1"/>
    <property type="match status" value="1"/>
</dbReference>
<feature type="compositionally biased region" description="Polar residues" evidence="4">
    <location>
        <begin position="414"/>
        <end position="434"/>
    </location>
</feature>
<feature type="compositionally biased region" description="Basic and acidic residues" evidence="4">
    <location>
        <begin position="286"/>
        <end position="295"/>
    </location>
</feature>
<feature type="compositionally biased region" description="Polar residues" evidence="4">
    <location>
        <begin position="261"/>
        <end position="285"/>
    </location>
</feature>
<dbReference type="Proteomes" id="UP000261480">
    <property type="component" value="Unplaced"/>
</dbReference>
<keyword evidence="5" id="KW-0732">Signal</keyword>
<feature type="region of interest" description="Disordered" evidence="4">
    <location>
        <begin position="352"/>
        <end position="469"/>
    </location>
</feature>
<comment type="subcellular location">
    <subcellularLocation>
        <location evidence="1">Secreted</location>
    </subcellularLocation>
</comment>
<feature type="region of interest" description="Disordered" evidence="4">
    <location>
        <begin position="225"/>
        <end position="295"/>
    </location>
</feature>
<feature type="region of interest" description="Disordered" evidence="4">
    <location>
        <begin position="31"/>
        <end position="79"/>
    </location>
</feature>
<dbReference type="GO" id="GO:0007165">
    <property type="term" value="P:signal transduction"/>
    <property type="evidence" value="ECO:0007669"/>
    <property type="project" value="TreeGrafter"/>
</dbReference>
<dbReference type="SMART" id="SM00284">
    <property type="entry name" value="OLF"/>
    <property type="match status" value="1"/>
</dbReference>
<dbReference type="OrthoDB" id="8626508at2759"/>
<proteinExistence type="predicted"/>
<dbReference type="KEGG" id="pmei:106917810"/>
<evidence type="ECO:0000256" key="3">
    <source>
        <dbReference type="PROSITE-ProRule" id="PRU00446"/>
    </source>
</evidence>
<dbReference type="InterPro" id="IPR003112">
    <property type="entry name" value="Olfac-like_dom"/>
</dbReference>
<evidence type="ECO:0000313" key="8">
    <source>
        <dbReference type="Proteomes" id="UP000261480"/>
    </source>
</evidence>
<dbReference type="PANTHER" id="PTHR23192">
    <property type="entry name" value="OLFACTOMEDIN-RELATED"/>
    <property type="match status" value="1"/>
</dbReference>
<feature type="domain" description="Olfactomedin-like" evidence="6">
    <location>
        <begin position="472"/>
        <end position="724"/>
    </location>
</feature>
<evidence type="ECO:0000256" key="4">
    <source>
        <dbReference type="SAM" id="MobiDB-lite"/>
    </source>
</evidence>
<dbReference type="CTD" id="567907"/>
<sequence>MWRMWRILSVLVFCWTVRGLDGLAADTSQDREELNLTGPKELGKPDKGAPSTGRADDRGQRDAPAGSLQPTNAPLEDELDNQENIISQLLGDYDKVKTESSGSDCVCRCVVRPVKRSDCSRIHDSDPASLSQDFYTVETITKGTDCKKCVCMAPPSAVNPCEGEYRFKKLQEASKDDIKLATIIDLLEGSMYGLDLLKLNSVTTKLLARVDSLEKVFTRNFTERAKEKERIKDKNKDKDKKVQLKKKKTSESERPGAAAGSQKQKNFESQIKKNQQQDGRVQQEPTKNETETKASVKDKNTVFIRGVTFYKADEDSYKEEEDGDQKKGRGKNVFLIPKVAEDLLKIDKLPTGTKNLESSLPVKPNHKGLNNISPTRQPKASTTSKQTTRSTPATIRVTEQINPTTPRQMKPKLQTKNGDFPSTTPATPHPTDTNIRPPGEANPTTPQPRAKSRLSWTESPADQPKATKMPGVCKDTVASISEPARQTSYGLSDGAWMKDARGHGKVIYLTNGHYGNSLLEFRDMDAFKSGQPSNSYKLPYDFTGTGHVVFNGAFFYNRAFSRDVIRFDLRRRYVSAWTTLHDAILEEQTHRTQTEVEFAVDESGLWLLYPALDTEGFHQEVILLIQLHHRDLQPIHTFRTGLRRGRYGNTFLVCGVLYGVDSMERRYANVTYAFDTHTLTHTVPSLAFTNMYTHTSQVSYNPLDKKLYAWDDGHQMNYDVIFAY</sequence>
<feature type="compositionally biased region" description="Basic and acidic residues" evidence="4">
    <location>
        <begin position="225"/>
        <end position="242"/>
    </location>
</feature>
<reference evidence="7" key="2">
    <citation type="submission" date="2025-09" db="UniProtKB">
        <authorList>
            <consortium name="Ensembl"/>
        </authorList>
    </citation>
    <scope>IDENTIFICATION</scope>
</reference>
<keyword evidence="8" id="KW-1185">Reference proteome</keyword>
<dbReference type="RefSeq" id="XP_014842539.1">
    <property type="nucleotide sequence ID" value="XM_014987053.1"/>
</dbReference>
<feature type="compositionally biased region" description="Polar residues" evidence="4">
    <location>
        <begin position="368"/>
        <end position="407"/>
    </location>
</feature>
<dbReference type="PROSITE" id="PS51132">
    <property type="entry name" value="OLF"/>
    <property type="match status" value="1"/>
</dbReference>
<protein>
    <recommendedName>
        <fullName evidence="6">Olfactomedin-like domain-containing protein</fullName>
    </recommendedName>
</protein>
<accession>A0A3B3Y8L9</accession>
<dbReference type="Ensembl" id="ENSPMET00000009474.1">
    <property type="protein sequence ID" value="ENSPMEP00000023707.1"/>
    <property type="gene ID" value="ENSPMEG00000005474.1"/>
</dbReference>
<evidence type="ECO:0000256" key="5">
    <source>
        <dbReference type="SAM" id="SignalP"/>
    </source>
</evidence>
<dbReference type="Pfam" id="PF02191">
    <property type="entry name" value="OLF"/>
    <property type="match status" value="1"/>
</dbReference>
<evidence type="ECO:0000313" key="7">
    <source>
        <dbReference type="Ensembl" id="ENSPMEP00000023707.1"/>
    </source>
</evidence>
<dbReference type="InterPro" id="IPR050605">
    <property type="entry name" value="Olfactomedin-like_domain"/>
</dbReference>
<evidence type="ECO:0000256" key="1">
    <source>
        <dbReference type="ARBA" id="ARBA00004613"/>
    </source>
</evidence>
<name>A0A3B3Y8L9_9TELE</name>
<dbReference type="GO" id="GO:0005615">
    <property type="term" value="C:extracellular space"/>
    <property type="evidence" value="ECO:0007669"/>
    <property type="project" value="TreeGrafter"/>
</dbReference>
<organism evidence="7 8">
    <name type="scientific">Poecilia mexicana</name>
    <dbReference type="NCBI Taxonomy" id="48701"/>
    <lineage>
        <taxon>Eukaryota</taxon>
        <taxon>Metazoa</taxon>
        <taxon>Chordata</taxon>
        <taxon>Craniata</taxon>
        <taxon>Vertebrata</taxon>
        <taxon>Euteleostomi</taxon>
        <taxon>Actinopterygii</taxon>
        <taxon>Neopterygii</taxon>
        <taxon>Teleostei</taxon>
        <taxon>Neoteleostei</taxon>
        <taxon>Acanthomorphata</taxon>
        <taxon>Ovalentaria</taxon>
        <taxon>Atherinomorphae</taxon>
        <taxon>Cyprinodontiformes</taxon>
        <taxon>Poeciliidae</taxon>
        <taxon>Poeciliinae</taxon>
        <taxon>Poecilia</taxon>
    </lineage>
</organism>
<feature type="signal peptide" evidence="5">
    <location>
        <begin position="1"/>
        <end position="19"/>
    </location>
</feature>
<comment type="caution">
    <text evidence="3">Lacks conserved residue(s) required for the propagation of feature annotation.</text>
</comment>
<feature type="chain" id="PRO_5017377446" description="Olfactomedin-like domain-containing protein" evidence="5">
    <location>
        <begin position="20"/>
        <end position="724"/>
    </location>
</feature>
<evidence type="ECO:0000256" key="2">
    <source>
        <dbReference type="ARBA" id="ARBA00022525"/>
    </source>
</evidence>
<evidence type="ECO:0000259" key="6">
    <source>
        <dbReference type="PROSITE" id="PS51132"/>
    </source>
</evidence>
<keyword evidence="2" id="KW-0964">Secreted</keyword>